<dbReference type="PANTHER" id="PTHR20854:SF4">
    <property type="entry name" value="INOSITOL-1-MONOPHOSPHATASE-RELATED"/>
    <property type="match status" value="1"/>
</dbReference>
<dbReference type="Gene3D" id="3.30.540.10">
    <property type="entry name" value="Fructose-1,6-Bisphosphatase, subunit A, domain 1"/>
    <property type="match status" value="1"/>
</dbReference>
<accession>A0A1C3VKR6</accession>
<dbReference type="InterPro" id="IPR000760">
    <property type="entry name" value="Inositol_monophosphatase-like"/>
</dbReference>
<name>A0A1C3VKR6_9HYPH</name>
<dbReference type="Gene3D" id="3.40.190.80">
    <property type="match status" value="1"/>
</dbReference>
<dbReference type="GO" id="GO:0007165">
    <property type="term" value="P:signal transduction"/>
    <property type="evidence" value="ECO:0007669"/>
    <property type="project" value="TreeGrafter"/>
</dbReference>
<feature type="binding site" evidence="2">
    <location>
        <position position="95"/>
    </location>
    <ligand>
        <name>Mg(2+)</name>
        <dbReference type="ChEBI" id="CHEBI:18420"/>
        <label>1</label>
        <note>catalytic</note>
    </ligand>
</feature>
<gene>
    <name evidence="3" type="ORF">GA0061101_105448</name>
</gene>
<dbReference type="GO" id="GO:0046872">
    <property type="term" value="F:metal ion binding"/>
    <property type="evidence" value="ECO:0007669"/>
    <property type="project" value="UniProtKB-KW"/>
</dbReference>
<keyword evidence="2" id="KW-0479">Metal-binding</keyword>
<comment type="similarity">
    <text evidence="1">Belongs to the inositol monophosphatase superfamily.</text>
</comment>
<dbReference type="PRINTS" id="PR00377">
    <property type="entry name" value="IMPHPHTASES"/>
</dbReference>
<dbReference type="AlphaFoldDB" id="A0A1C3VKR6"/>
<evidence type="ECO:0000256" key="2">
    <source>
        <dbReference type="PIRSR" id="PIRSR600760-2"/>
    </source>
</evidence>
<evidence type="ECO:0000256" key="1">
    <source>
        <dbReference type="ARBA" id="ARBA00009759"/>
    </source>
</evidence>
<dbReference type="SUPFAM" id="SSF56655">
    <property type="entry name" value="Carbohydrate phosphatase"/>
    <property type="match status" value="1"/>
</dbReference>
<dbReference type="Proteomes" id="UP000199205">
    <property type="component" value="Unassembled WGS sequence"/>
</dbReference>
<dbReference type="GO" id="GO:0006020">
    <property type="term" value="P:inositol metabolic process"/>
    <property type="evidence" value="ECO:0007669"/>
    <property type="project" value="TreeGrafter"/>
</dbReference>
<dbReference type="OrthoDB" id="9785695at2"/>
<organism evidence="3 4">
    <name type="scientific">Rhizobium lusitanum</name>
    <dbReference type="NCBI Taxonomy" id="293958"/>
    <lineage>
        <taxon>Bacteria</taxon>
        <taxon>Pseudomonadati</taxon>
        <taxon>Pseudomonadota</taxon>
        <taxon>Alphaproteobacteria</taxon>
        <taxon>Hyphomicrobiales</taxon>
        <taxon>Rhizobiaceae</taxon>
        <taxon>Rhizobium/Agrobacterium group</taxon>
        <taxon>Rhizobium</taxon>
    </lineage>
</organism>
<evidence type="ECO:0000313" key="4">
    <source>
        <dbReference type="Proteomes" id="UP000199205"/>
    </source>
</evidence>
<proteinExistence type="inferred from homology"/>
<dbReference type="CDD" id="cd01517">
    <property type="entry name" value="PAP_phosphatase"/>
    <property type="match status" value="1"/>
</dbReference>
<protein>
    <submittedName>
        <fullName evidence="3">Fructose-1,6-bisphosphatase</fullName>
    </submittedName>
</protein>
<dbReference type="PANTHER" id="PTHR20854">
    <property type="entry name" value="INOSITOL MONOPHOSPHATASE"/>
    <property type="match status" value="1"/>
</dbReference>
<dbReference type="EMBL" id="FMAF01000005">
    <property type="protein sequence ID" value="SCB28336.1"/>
    <property type="molecule type" value="Genomic_DNA"/>
</dbReference>
<dbReference type="RefSeq" id="WP_092573793.1">
    <property type="nucleotide sequence ID" value="NZ_FMAF01000005.1"/>
</dbReference>
<evidence type="ECO:0000313" key="3">
    <source>
        <dbReference type="EMBL" id="SCB28336.1"/>
    </source>
</evidence>
<dbReference type="GO" id="GO:0008934">
    <property type="term" value="F:inositol monophosphate 1-phosphatase activity"/>
    <property type="evidence" value="ECO:0007669"/>
    <property type="project" value="TreeGrafter"/>
</dbReference>
<feature type="binding site" evidence="2">
    <location>
        <position position="72"/>
    </location>
    <ligand>
        <name>Mg(2+)</name>
        <dbReference type="ChEBI" id="CHEBI:18420"/>
        <label>1</label>
        <note>catalytic</note>
    </ligand>
</feature>
<feature type="binding site" evidence="2">
    <location>
        <position position="98"/>
    </location>
    <ligand>
        <name>Mg(2+)</name>
        <dbReference type="ChEBI" id="CHEBI:18420"/>
        <label>1</label>
        <note>catalytic</note>
    </ligand>
</feature>
<reference evidence="3 4" key="1">
    <citation type="submission" date="2016-08" db="EMBL/GenBank/DDBJ databases">
        <authorList>
            <person name="Seilhamer J.J."/>
        </authorList>
    </citation>
    <scope>NUCLEOTIDE SEQUENCE [LARGE SCALE GENOMIC DNA]</scope>
    <source>
        <strain evidence="3 4">P1-7</strain>
    </source>
</reference>
<feature type="binding site" evidence="2">
    <location>
        <position position="224"/>
    </location>
    <ligand>
        <name>Mg(2+)</name>
        <dbReference type="ChEBI" id="CHEBI:18420"/>
        <label>1</label>
        <note>catalytic</note>
    </ligand>
</feature>
<dbReference type="Pfam" id="PF00459">
    <property type="entry name" value="Inositol_P"/>
    <property type="match status" value="1"/>
</dbReference>
<sequence>MTFSDTDFDHLMTIVAEAAAREILPRFRNLGDGDISEKTSAIDLVTEADLLAEQYITAALKARFPGALIVGEEAYEADKSVVPALAHADLAFTIDPVDGTFNFAAGLPVFGTIVAVVAKGETIASVIYDPVLGDTVTAMRGAGTFLRRGKGQARRLSVAAPAALSAMTGAISWGHMDEPERSRICANLAKTRMTFSLNCSAYEYWMVASGKWHFIGHSKLMPWDHLAGVLAHQEAGGYTAKFDGTPYRPGETTGGIISAPDEDSWQMIRREIIGA</sequence>
<keyword evidence="2" id="KW-0460">Magnesium</keyword>
<comment type="cofactor">
    <cofactor evidence="2">
        <name>Mg(2+)</name>
        <dbReference type="ChEBI" id="CHEBI:18420"/>
    </cofactor>
</comment>